<feature type="compositionally biased region" description="Polar residues" evidence="1">
    <location>
        <begin position="18"/>
        <end position="33"/>
    </location>
</feature>
<gene>
    <name evidence="2" type="ORF">FPE_LOCUS33867</name>
</gene>
<dbReference type="PANTHER" id="PTHR36741">
    <property type="entry name" value="OS07G0100500 PROTEIN"/>
    <property type="match status" value="1"/>
</dbReference>
<dbReference type="Gene3D" id="3.40.50.150">
    <property type="entry name" value="Vaccinia Virus protein VP39"/>
    <property type="match status" value="1"/>
</dbReference>
<dbReference type="AlphaFoldDB" id="A0AAD2AE13"/>
<evidence type="ECO:0000313" key="3">
    <source>
        <dbReference type="Proteomes" id="UP000834106"/>
    </source>
</evidence>
<sequence>MSENEEGGDEEHGGGDDSINNSSDGTEISSAENPSITQRLDDVLVEDEVGMLARCLCMPLVSIRVGKITKQGSLLCSTPIRSNRDLLNMEKKRTCVIHIIENARHLAKYRMLVSLIRLCATLLPQSSYSRPLPTYNDGFRLRKPQSRGLTNDSHLGEQDTTTAIRVAESICILRHINFSKSVPVAAKKNHFWTHRIIIQWWNQNPLETLYLRWRADLLVNTMRLLTLKDPCPSVCQHCLITNLPKRLAMSVTRHHFNHYLSNNSFCSGSAKEMQRVRLFDVLGKQTKNLRASSVE</sequence>
<proteinExistence type="predicted"/>
<dbReference type="Proteomes" id="UP000834106">
    <property type="component" value="Chromosome 22"/>
</dbReference>
<organism evidence="2 3">
    <name type="scientific">Fraxinus pennsylvanica</name>
    <dbReference type="NCBI Taxonomy" id="56036"/>
    <lineage>
        <taxon>Eukaryota</taxon>
        <taxon>Viridiplantae</taxon>
        <taxon>Streptophyta</taxon>
        <taxon>Embryophyta</taxon>
        <taxon>Tracheophyta</taxon>
        <taxon>Spermatophyta</taxon>
        <taxon>Magnoliopsida</taxon>
        <taxon>eudicotyledons</taxon>
        <taxon>Gunneridae</taxon>
        <taxon>Pentapetalae</taxon>
        <taxon>asterids</taxon>
        <taxon>lamiids</taxon>
        <taxon>Lamiales</taxon>
        <taxon>Oleaceae</taxon>
        <taxon>Oleeae</taxon>
        <taxon>Fraxinus</taxon>
    </lineage>
</organism>
<protein>
    <submittedName>
        <fullName evidence="2">Uncharacterized protein</fullName>
    </submittedName>
</protein>
<keyword evidence="3" id="KW-1185">Reference proteome</keyword>
<evidence type="ECO:0000256" key="1">
    <source>
        <dbReference type="SAM" id="MobiDB-lite"/>
    </source>
</evidence>
<name>A0AAD2AE13_9LAMI</name>
<dbReference type="PANTHER" id="PTHR36741:SF1">
    <property type="entry name" value="OS07G0100500 PROTEIN"/>
    <property type="match status" value="1"/>
</dbReference>
<feature type="region of interest" description="Disordered" evidence="1">
    <location>
        <begin position="1"/>
        <end position="33"/>
    </location>
</feature>
<dbReference type="InterPro" id="IPR029063">
    <property type="entry name" value="SAM-dependent_MTases_sf"/>
</dbReference>
<evidence type="ECO:0000313" key="2">
    <source>
        <dbReference type="EMBL" id="CAI9786437.1"/>
    </source>
</evidence>
<accession>A0AAD2AE13</accession>
<dbReference type="EMBL" id="OU503057">
    <property type="protein sequence ID" value="CAI9786437.1"/>
    <property type="molecule type" value="Genomic_DNA"/>
</dbReference>
<reference evidence="2" key="1">
    <citation type="submission" date="2023-05" db="EMBL/GenBank/DDBJ databases">
        <authorList>
            <person name="Huff M."/>
        </authorList>
    </citation>
    <scope>NUCLEOTIDE SEQUENCE</scope>
</reference>